<dbReference type="Pfam" id="PF00027">
    <property type="entry name" value="cNMP_binding"/>
    <property type="match status" value="2"/>
</dbReference>
<name>A0AA36D747_9BILA</name>
<organism evidence="8 9">
    <name type="scientific">Mesorhabditis spiculigera</name>
    <dbReference type="NCBI Taxonomy" id="96644"/>
    <lineage>
        <taxon>Eukaryota</taxon>
        <taxon>Metazoa</taxon>
        <taxon>Ecdysozoa</taxon>
        <taxon>Nematoda</taxon>
        <taxon>Chromadorea</taxon>
        <taxon>Rhabditida</taxon>
        <taxon>Rhabditina</taxon>
        <taxon>Rhabditomorpha</taxon>
        <taxon>Rhabditoidea</taxon>
        <taxon>Rhabditidae</taxon>
        <taxon>Mesorhabditinae</taxon>
        <taxon>Mesorhabditis</taxon>
    </lineage>
</organism>
<dbReference type="InterPro" id="IPR036388">
    <property type="entry name" value="WH-like_DNA-bd_sf"/>
</dbReference>
<dbReference type="InterPro" id="IPR000595">
    <property type="entry name" value="cNMP-bd_dom"/>
</dbReference>
<dbReference type="SUPFAM" id="SSF51206">
    <property type="entry name" value="cAMP-binding domain-like"/>
    <property type="match status" value="2"/>
</dbReference>
<sequence length="1040" mass="117820">MEALVARARVLGPVRGLSDPLLRAILAGSDPTPDRVQNGVVLFGIGDPTSCWYFLLSGQVQLYLTHQDGSVHPICSLSAGAIFGELNFPKHNCAARVLKPSEFVRIPQQHFCAIYNKHADQIHQFIQVIQDMLADQTIYEPVGDWPPALMNGTEPAEWNYQNQPAPFPLNVNQILQCEPSTSTAYSGEHRRKFDDIAPDGRMDEANMIGLGNQVTFEARLVEIGCMLRHAMRLQRPDLICDHAHRGKVFASSMVGSEMIDWLLELALSSGTNMSTMSRFQVMGMWQALLEHNILMHVSGEHRFTDQMTFYRWNIEEWQRALDREEEEKDPKSMQEEPGTPQPGDKAFFDPVTMHTQASVSTDELISAVLFLNTAGLDALFRMILTKAPHDRSPEELDLVYTELLHVKALSHLSTMVKREMAAVIGIESHTHPGTVLYHEGERGKCWYIVLKGAVEVSVRGKGIVTCLREGDDFGKLCLVSDAPRAATIILREEDCHFLVVDKQDFNRVLREVEANTVRLKDRGSYSVLAGLAEKMIEYVLETRVDADDATDTLLEDFVLTHTIYMPTNILCNFLRSYFIGKIKINGGDWNRRLVAKRRVVRFLAFWVDTLGLHFFLDPAANAFIEELYCLLLEDCRLIAGLEDVVAQLAQIRVTREAAMRVLARRPSVVLECGVYSSLSPAPSPVLPSDTANQIIHFSDTTSFAMSVRLDRTAAEIVRMARQRMRNIAPAPDRMRLVEVKSNGERIVFSPTDISISTMVGLNSKLYAVSREEVHTLVATPDQSGPLESVHASVMEYLSSTELAQQLFVMHSEMFEATDETELVTQVFGRDQFPGKVPSNLDLLLRRFNEVQYWATTEILLSPPHRRLATLRKFIKIAIFAKENRDLLSLFALTLGLSNIAVSRLDSLWSRLPAKMRRQFGEFEALLDPGRNHRAYRALVESLHPPMVPFVPLLLKDLTFIHESNKTFFSGLVNQEKMHMIAGVLRSFRKCKAHFPHQVYAESKIGDTQNLIRNFRVIDNQRRLIELSYQIEPKRTRRPHY</sequence>
<feature type="non-terminal residue" evidence="8">
    <location>
        <position position="1040"/>
    </location>
</feature>
<reference evidence="8" key="1">
    <citation type="submission" date="2023-06" db="EMBL/GenBank/DDBJ databases">
        <authorList>
            <person name="Delattre M."/>
        </authorList>
    </citation>
    <scope>NUCLEOTIDE SEQUENCE</scope>
    <source>
        <strain evidence="8">AF72</strain>
    </source>
</reference>
<evidence type="ECO:0008006" key="10">
    <source>
        <dbReference type="Google" id="ProtNLM"/>
    </source>
</evidence>
<dbReference type="CDD" id="cd00155">
    <property type="entry name" value="RasGEF"/>
    <property type="match status" value="1"/>
</dbReference>
<dbReference type="SUPFAM" id="SSF54236">
    <property type="entry name" value="Ubiquitin-like"/>
    <property type="match status" value="1"/>
</dbReference>
<feature type="domain" description="N-terminal Ras-GEF" evidence="7">
    <location>
        <begin position="523"/>
        <end position="653"/>
    </location>
</feature>
<dbReference type="PROSITE" id="PS50212">
    <property type="entry name" value="RASGEF_NTER"/>
    <property type="match status" value="1"/>
</dbReference>
<accession>A0AA36D747</accession>
<dbReference type="Gene3D" id="1.20.870.10">
    <property type="entry name" value="Son of sevenless (SoS) protein Chain: S domain 1"/>
    <property type="match status" value="1"/>
</dbReference>
<dbReference type="PROSITE" id="PS50009">
    <property type="entry name" value="RASGEF_CAT"/>
    <property type="match status" value="1"/>
</dbReference>
<dbReference type="PROSITE" id="PS50186">
    <property type="entry name" value="DEP"/>
    <property type="match status" value="1"/>
</dbReference>
<evidence type="ECO:0000259" key="7">
    <source>
        <dbReference type="PROSITE" id="PS50212"/>
    </source>
</evidence>
<keyword evidence="9" id="KW-1185">Reference proteome</keyword>
<dbReference type="SUPFAM" id="SSF46785">
    <property type="entry name" value="Winged helix' DNA-binding domain"/>
    <property type="match status" value="1"/>
</dbReference>
<feature type="domain" description="Cyclic nucleotide-binding" evidence="5">
    <location>
        <begin position="13"/>
        <end position="86"/>
    </location>
</feature>
<keyword evidence="1 2" id="KW-0344">Guanine-nucleotide releasing factor</keyword>
<dbReference type="InterPro" id="IPR036390">
    <property type="entry name" value="WH_DNA-bd_sf"/>
</dbReference>
<dbReference type="InterPro" id="IPR023578">
    <property type="entry name" value="Ras_GEF_dom_sf"/>
</dbReference>
<dbReference type="InterPro" id="IPR036964">
    <property type="entry name" value="RASGEF_cat_dom_sf"/>
</dbReference>
<dbReference type="Gene3D" id="2.60.120.10">
    <property type="entry name" value="Jelly Rolls"/>
    <property type="match status" value="2"/>
</dbReference>
<dbReference type="Pfam" id="PF00618">
    <property type="entry name" value="RasGEF_N"/>
    <property type="match status" value="1"/>
</dbReference>
<dbReference type="CDD" id="cd00038">
    <property type="entry name" value="CAP_ED"/>
    <property type="match status" value="2"/>
</dbReference>
<feature type="domain" description="DEP" evidence="6">
    <location>
        <begin position="248"/>
        <end position="314"/>
    </location>
</feature>
<protein>
    <recommendedName>
        <fullName evidence="10">Rap guanine nucleotide exchange factor 4</fullName>
    </recommendedName>
</protein>
<dbReference type="GO" id="GO:0005085">
    <property type="term" value="F:guanyl-nucleotide exchange factor activity"/>
    <property type="evidence" value="ECO:0007669"/>
    <property type="project" value="UniProtKB-KW"/>
</dbReference>
<dbReference type="InterPro" id="IPR029071">
    <property type="entry name" value="Ubiquitin-like_domsf"/>
</dbReference>
<feature type="compositionally biased region" description="Basic and acidic residues" evidence="3">
    <location>
        <begin position="323"/>
        <end position="334"/>
    </location>
</feature>
<dbReference type="Gene3D" id="1.10.840.10">
    <property type="entry name" value="Ras guanine-nucleotide exchange factors catalytic domain"/>
    <property type="match status" value="1"/>
</dbReference>
<dbReference type="Pfam" id="PF00610">
    <property type="entry name" value="DEP"/>
    <property type="match status" value="1"/>
</dbReference>
<dbReference type="InterPro" id="IPR014710">
    <property type="entry name" value="RmlC-like_jellyroll"/>
</dbReference>
<evidence type="ECO:0000259" key="6">
    <source>
        <dbReference type="PROSITE" id="PS50186"/>
    </source>
</evidence>
<dbReference type="SMART" id="SM00049">
    <property type="entry name" value="DEP"/>
    <property type="match status" value="1"/>
</dbReference>
<dbReference type="Proteomes" id="UP001177023">
    <property type="component" value="Unassembled WGS sequence"/>
</dbReference>
<evidence type="ECO:0000259" key="5">
    <source>
        <dbReference type="PROSITE" id="PS50042"/>
    </source>
</evidence>
<evidence type="ECO:0000256" key="2">
    <source>
        <dbReference type="PROSITE-ProRule" id="PRU00168"/>
    </source>
</evidence>
<feature type="region of interest" description="Disordered" evidence="3">
    <location>
        <begin position="323"/>
        <end position="344"/>
    </location>
</feature>
<dbReference type="InterPro" id="IPR018490">
    <property type="entry name" value="cNMP-bd_dom_sf"/>
</dbReference>
<dbReference type="SMART" id="SM00147">
    <property type="entry name" value="RasGEF"/>
    <property type="match status" value="1"/>
</dbReference>
<dbReference type="InterPro" id="IPR000591">
    <property type="entry name" value="DEP_dom"/>
</dbReference>
<dbReference type="InterPro" id="IPR001895">
    <property type="entry name" value="RASGEF_cat_dom"/>
</dbReference>
<gene>
    <name evidence="8" type="ORF">MSPICULIGERA_LOCUS19087</name>
</gene>
<comment type="caution">
    <text evidence="8">The sequence shown here is derived from an EMBL/GenBank/DDBJ whole genome shotgun (WGS) entry which is preliminary data.</text>
</comment>
<feature type="domain" description="Cyclic nucleotide-binding" evidence="5">
    <location>
        <begin position="408"/>
        <end position="509"/>
    </location>
</feature>
<dbReference type="SUPFAM" id="SSF48366">
    <property type="entry name" value="Ras GEF"/>
    <property type="match status" value="1"/>
</dbReference>
<dbReference type="CDD" id="cd06224">
    <property type="entry name" value="REM"/>
    <property type="match status" value="1"/>
</dbReference>
<dbReference type="SMART" id="SM00229">
    <property type="entry name" value="RasGEFN"/>
    <property type="match status" value="1"/>
</dbReference>
<dbReference type="Gene3D" id="3.10.20.90">
    <property type="entry name" value="Phosphatidylinositol 3-kinase Catalytic Subunit, Chain A, domain 1"/>
    <property type="match status" value="1"/>
</dbReference>
<feature type="domain" description="Ras-GEF" evidence="4">
    <location>
        <begin position="798"/>
        <end position="1033"/>
    </location>
</feature>
<evidence type="ECO:0000313" key="8">
    <source>
        <dbReference type="EMBL" id="CAJ0580913.1"/>
    </source>
</evidence>
<dbReference type="PANTHER" id="PTHR23113">
    <property type="entry name" value="GUANINE NUCLEOTIDE EXCHANGE FACTOR"/>
    <property type="match status" value="1"/>
</dbReference>
<dbReference type="SMART" id="SM00100">
    <property type="entry name" value="cNMP"/>
    <property type="match status" value="2"/>
</dbReference>
<dbReference type="InterPro" id="IPR000651">
    <property type="entry name" value="Ras-like_Gua-exchang_fac_N"/>
</dbReference>
<evidence type="ECO:0000313" key="9">
    <source>
        <dbReference type="Proteomes" id="UP001177023"/>
    </source>
</evidence>
<dbReference type="PROSITE" id="PS50042">
    <property type="entry name" value="CNMP_BINDING_3"/>
    <property type="match status" value="2"/>
</dbReference>
<dbReference type="AlphaFoldDB" id="A0AA36D747"/>
<dbReference type="Gene3D" id="1.10.8.1240">
    <property type="match status" value="1"/>
</dbReference>
<dbReference type="Pfam" id="PF00617">
    <property type="entry name" value="RasGEF"/>
    <property type="match status" value="1"/>
</dbReference>
<dbReference type="EMBL" id="CATQJA010002662">
    <property type="protein sequence ID" value="CAJ0580913.1"/>
    <property type="molecule type" value="Genomic_DNA"/>
</dbReference>
<dbReference type="GO" id="GO:0007265">
    <property type="term" value="P:Ras protein signal transduction"/>
    <property type="evidence" value="ECO:0007669"/>
    <property type="project" value="TreeGrafter"/>
</dbReference>
<evidence type="ECO:0000259" key="4">
    <source>
        <dbReference type="PROSITE" id="PS50009"/>
    </source>
</evidence>
<dbReference type="Gene3D" id="1.10.10.10">
    <property type="entry name" value="Winged helix-like DNA-binding domain superfamily/Winged helix DNA-binding domain"/>
    <property type="match status" value="1"/>
</dbReference>
<dbReference type="GO" id="GO:0005886">
    <property type="term" value="C:plasma membrane"/>
    <property type="evidence" value="ECO:0007669"/>
    <property type="project" value="TreeGrafter"/>
</dbReference>
<evidence type="ECO:0000256" key="3">
    <source>
        <dbReference type="SAM" id="MobiDB-lite"/>
    </source>
</evidence>
<dbReference type="InterPro" id="IPR008937">
    <property type="entry name" value="Ras-like_GEF"/>
</dbReference>
<dbReference type="PANTHER" id="PTHR23113:SF327">
    <property type="entry name" value="EXCHANGE PROTEIN DIRECTLY ACTIVATED BY CAMP, ISOFORM E"/>
    <property type="match status" value="1"/>
</dbReference>
<proteinExistence type="predicted"/>
<evidence type="ECO:0000256" key="1">
    <source>
        <dbReference type="ARBA" id="ARBA00022658"/>
    </source>
</evidence>